<proteinExistence type="predicted"/>
<sequence length="104" mass="12115">MKGLLRYLLMLIISVFYLQAALEINEGPITNTFDDEYDTYVSVENQSSIHSQKTEQTLGFAILPNFLGCYEWVKPLERFEKAVSTLYCPLVSHKRYIKLCTWLI</sequence>
<dbReference type="HOGENOM" id="CLU_2247776_0_0_10"/>
<dbReference type="KEGG" id="psn:Pedsa_0099"/>
<gene>
    <name evidence="1" type="ordered locus">Pedsa_0099</name>
</gene>
<dbReference type="STRING" id="762903.Pedsa_0099"/>
<dbReference type="RefSeq" id="WP_013631188.1">
    <property type="nucleotide sequence ID" value="NC_015177.1"/>
</dbReference>
<dbReference type="AlphaFoldDB" id="F0SCU6"/>
<evidence type="ECO:0000313" key="2">
    <source>
        <dbReference type="Proteomes" id="UP000000310"/>
    </source>
</evidence>
<dbReference type="Proteomes" id="UP000000310">
    <property type="component" value="Chromosome"/>
</dbReference>
<reference evidence="1 2" key="1">
    <citation type="journal article" date="2011" name="Stand. Genomic Sci.">
        <title>Complete genome sequence of the gliding, heparinolytic Pedobacter saltans type strain (113).</title>
        <authorList>
            <person name="Liolios K."/>
            <person name="Sikorski J."/>
            <person name="Lu M."/>
            <person name="Nolan M."/>
            <person name="Lapidus A."/>
            <person name="Lucas S."/>
            <person name="Hammon N."/>
            <person name="Deshpande S."/>
            <person name="Cheng J.F."/>
            <person name="Tapia R."/>
            <person name="Han C."/>
            <person name="Goodwin L."/>
            <person name="Pitluck S."/>
            <person name="Huntemann M."/>
            <person name="Ivanova N."/>
            <person name="Pagani I."/>
            <person name="Mavromatis K."/>
            <person name="Ovchinikova G."/>
            <person name="Pati A."/>
            <person name="Chen A."/>
            <person name="Palaniappan K."/>
            <person name="Land M."/>
            <person name="Hauser L."/>
            <person name="Brambilla E.M."/>
            <person name="Kotsyurbenko O."/>
            <person name="Rohde M."/>
            <person name="Tindall B.J."/>
            <person name="Abt B."/>
            <person name="Goker M."/>
            <person name="Detter J.C."/>
            <person name="Woyke T."/>
            <person name="Bristow J."/>
            <person name="Eisen J.A."/>
            <person name="Markowitz V."/>
            <person name="Hugenholtz P."/>
            <person name="Klenk H.P."/>
            <person name="Kyrpides N.C."/>
        </authorList>
    </citation>
    <scope>NUCLEOTIDE SEQUENCE [LARGE SCALE GENOMIC DNA]</scope>
    <source>
        <strain evidence="2">ATCC 51119 / DSM 12145 / JCM 21818 / LMG 10337 / NBRC 100064 / NCIMB 13643</strain>
    </source>
</reference>
<dbReference type="EMBL" id="CP002545">
    <property type="protein sequence ID" value="ADY50685.1"/>
    <property type="molecule type" value="Genomic_DNA"/>
</dbReference>
<name>F0SCU6_PSESL</name>
<accession>F0SCU6</accession>
<reference evidence="2" key="2">
    <citation type="submission" date="2011-02" db="EMBL/GenBank/DDBJ databases">
        <title>The complete genome of Pedobacter saltans DSM 12145.</title>
        <authorList>
            <consortium name="US DOE Joint Genome Institute (JGI-PGF)"/>
            <person name="Lucas S."/>
            <person name="Copeland A."/>
            <person name="Lapidus A."/>
            <person name="Bruce D."/>
            <person name="Goodwin L."/>
            <person name="Pitluck S."/>
            <person name="Kyrpides N."/>
            <person name="Mavromatis K."/>
            <person name="Pagani I."/>
            <person name="Ivanova N."/>
            <person name="Ovchinnikova G."/>
            <person name="Lu M."/>
            <person name="Detter J.C."/>
            <person name="Han C."/>
            <person name="Land M."/>
            <person name="Hauser L."/>
            <person name="Markowitz V."/>
            <person name="Cheng J.-F."/>
            <person name="Hugenholtz P."/>
            <person name="Woyke T."/>
            <person name="Wu D."/>
            <person name="Tindall B."/>
            <person name="Pomrenke H.G."/>
            <person name="Brambilla E."/>
            <person name="Klenk H.-P."/>
            <person name="Eisen J.A."/>
        </authorList>
    </citation>
    <scope>NUCLEOTIDE SEQUENCE [LARGE SCALE GENOMIC DNA]</scope>
    <source>
        <strain evidence="2">ATCC 51119 / DSM 12145 / JCM 21818 / LMG 10337 / NBRC 100064 / NCIMB 13643</strain>
    </source>
</reference>
<organism evidence="1 2">
    <name type="scientific">Pseudopedobacter saltans (strain ATCC 51119 / DSM 12145 / JCM 21818 / CCUG 39354 / LMG 10337 / NBRC 100064 / NCIMB 13643)</name>
    <name type="common">Pedobacter saltans</name>
    <dbReference type="NCBI Taxonomy" id="762903"/>
    <lineage>
        <taxon>Bacteria</taxon>
        <taxon>Pseudomonadati</taxon>
        <taxon>Bacteroidota</taxon>
        <taxon>Sphingobacteriia</taxon>
        <taxon>Sphingobacteriales</taxon>
        <taxon>Sphingobacteriaceae</taxon>
        <taxon>Pseudopedobacter</taxon>
    </lineage>
</organism>
<keyword evidence="2" id="KW-1185">Reference proteome</keyword>
<protein>
    <submittedName>
        <fullName evidence="1">Uncharacterized protein</fullName>
    </submittedName>
</protein>
<evidence type="ECO:0000313" key="1">
    <source>
        <dbReference type="EMBL" id="ADY50685.1"/>
    </source>
</evidence>